<evidence type="ECO:0000313" key="3">
    <source>
        <dbReference type="EMBL" id="MBL0745253.1"/>
    </source>
</evidence>
<dbReference type="Pfam" id="PF11827">
    <property type="entry name" value="DUF3347"/>
    <property type="match status" value="1"/>
</dbReference>
<feature type="signal peptide" evidence="1">
    <location>
        <begin position="1"/>
        <end position="29"/>
    </location>
</feature>
<proteinExistence type="predicted"/>
<keyword evidence="1" id="KW-0732">Signal</keyword>
<comment type="caution">
    <text evidence="3">The sequence shown here is derived from an EMBL/GenBank/DDBJ whole genome shotgun (WGS) entry which is preliminary data.</text>
</comment>
<feature type="chain" id="PRO_5046266330" evidence="1">
    <location>
        <begin position="30"/>
        <end position="212"/>
    </location>
</feature>
<organism evidence="3 4">
    <name type="scientific">Chryseolinea lacunae</name>
    <dbReference type="NCBI Taxonomy" id="2801331"/>
    <lineage>
        <taxon>Bacteria</taxon>
        <taxon>Pseudomonadati</taxon>
        <taxon>Bacteroidota</taxon>
        <taxon>Cytophagia</taxon>
        <taxon>Cytophagales</taxon>
        <taxon>Fulvivirgaceae</taxon>
        <taxon>Chryseolinea</taxon>
    </lineage>
</organism>
<dbReference type="Proteomes" id="UP000613030">
    <property type="component" value="Unassembled WGS sequence"/>
</dbReference>
<accession>A0ABS1L155</accession>
<sequence length="212" mass="22831">MNLHNTTPNMNFRNLAASLLLGGALLLSACAGKKETAEHHHEGHDTAAAKTETAAAPAGPQYAVDAAFQQQLSTVFAAYVKLKDAFVSTDAAKVKTEAAATAQALAAVDMKLVTDAAHHDWMSYLQGLEASLKQIQGTGDIEAQRRAFKSLSDVFYKAIKAYGLGGTAAFYEYCPMAFNNEGAFWLSDQEAIRNPYFGDKMLTCGEVKEKMP</sequence>
<gene>
    <name evidence="3" type="ORF">JI741_28745</name>
</gene>
<dbReference type="InterPro" id="IPR021782">
    <property type="entry name" value="DUF3347"/>
</dbReference>
<protein>
    <submittedName>
        <fullName evidence="3">DUF3347 domain-containing protein</fullName>
    </submittedName>
</protein>
<evidence type="ECO:0000313" key="4">
    <source>
        <dbReference type="Proteomes" id="UP000613030"/>
    </source>
</evidence>
<feature type="domain" description="DUF3347" evidence="2">
    <location>
        <begin position="75"/>
        <end position="164"/>
    </location>
</feature>
<name>A0ABS1L155_9BACT</name>
<dbReference type="RefSeq" id="WP_202015596.1">
    <property type="nucleotide sequence ID" value="NZ_JAERRB010000015.1"/>
</dbReference>
<evidence type="ECO:0000259" key="2">
    <source>
        <dbReference type="Pfam" id="PF11827"/>
    </source>
</evidence>
<dbReference type="EMBL" id="JAERRB010000015">
    <property type="protein sequence ID" value="MBL0745253.1"/>
    <property type="molecule type" value="Genomic_DNA"/>
</dbReference>
<evidence type="ECO:0000256" key="1">
    <source>
        <dbReference type="SAM" id="SignalP"/>
    </source>
</evidence>
<keyword evidence="4" id="KW-1185">Reference proteome</keyword>
<reference evidence="3 4" key="1">
    <citation type="submission" date="2021-01" db="EMBL/GenBank/DDBJ databases">
        <title>Chryseolinea sp. Jin1 Genome sequencing and assembly.</title>
        <authorList>
            <person name="Kim I."/>
        </authorList>
    </citation>
    <scope>NUCLEOTIDE SEQUENCE [LARGE SCALE GENOMIC DNA]</scope>
    <source>
        <strain evidence="3 4">Jin1</strain>
    </source>
</reference>